<dbReference type="GO" id="GO:0042765">
    <property type="term" value="C:GPI-anchor transamidase complex"/>
    <property type="evidence" value="ECO:0007669"/>
    <property type="project" value="EnsemblFungi"/>
</dbReference>
<evidence type="ECO:0000313" key="3">
    <source>
        <dbReference type="EMBL" id="KTW26651.1"/>
    </source>
</evidence>
<dbReference type="AlphaFoldDB" id="A0A0W4ZE49"/>
<accession>A0A0W4ZE49</accession>
<proteinExistence type="predicted"/>
<keyword evidence="1" id="KW-0472">Membrane</keyword>
<evidence type="ECO:0000313" key="4">
    <source>
        <dbReference type="Proteomes" id="UP000054454"/>
    </source>
</evidence>
<keyword evidence="2" id="KW-0732">Signal</keyword>
<dbReference type="PANTHER" id="PTHR12959:SF11">
    <property type="entry name" value="GPI TRANSAMIDASE COMPONENT PIG-T"/>
    <property type="match status" value="1"/>
</dbReference>
<sequence>MFLRVFFYIFLFFCGKNGALEEEKPFFYEHLFIKPISPKNLLASFRFNTSSDFECFNKVPYSFSGDLEGFFPGFSRLPRSLRYIMEETHTYEVHLRMTRGKWSYKRWGMQPDRGESAGGTGIELWAYIEGDTEEKVWKRWNQLTNGFSGIFSSSIGFMDSTRTIIPVLSFGKEKRNAERYELGGRGYLLYGALPQETICTENLTPFLKLLPCKGRAGISTLLDSHRVFDAEWYSIFLDVIHFCDKDKKGMSSLVQGVDMVLNIERASRRDEFSIPKSKPLSEISCDKTRNHIKEDLCFPLDNSSNIEWSLSKLFGRPIQRSCSLDFALSEVVTVAHPYERVISPTPSTILVEENVIFSKYMISEPFLDITMASQTSDVQFNATSAPLFVERFLTRKNQINVIISNPHSKEFQIIYLEVFPWFMKPFIHTLNGRILSSNVRYPLNFEDIYFRPSIDRKRGSYFELRMHIPSNSTIEIVWEFEKMLLRYAEYPPDPNRGVSIAPSILTVFNAGDDINKIDPIAVIRTTSLLLTLLTPDFSMPYNVIVLTSSIIAMLFGSMFNLLTRRFVSLEEAKKMKIMRLNVFVFNLKAMLKKMFS</sequence>
<gene>
    <name evidence="3" type="ORF">T552_02660</name>
</gene>
<dbReference type="Pfam" id="PF04113">
    <property type="entry name" value="Gpi16"/>
    <property type="match status" value="1"/>
</dbReference>
<evidence type="ECO:0000256" key="2">
    <source>
        <dbReference type="SAM" id="SignalP"/>
    </source>
</evidence>
<dbReference type="OrthoDB" id="331263at2759"/>
<organism evidence="3 4">
    <name type="scientific">Pneumocystis carinii (strain B80)</name>
    <name type="common">Rat pneumocystis pneumonia agent</name>
    <name type="synonym">Pneumocystis carinii f. sp. carinii</name>
    <dbReference type="NCBI Taxonomy" id="1408658"/>
    <lineage>
        <taxon>Eukaryota</taxon>
        <taxon>Fungi</taxon>
        <taxon>Dikarya</taxon>
        <taxon>Ascomycota</taxon>
        <taxon>Taphrinomycotina</taxon>
        <taxon>Pneumocystomycetes</taxon>
        <taxon>Pneumocystaceae</taxon>
        <taxon>Pneumocystis</taxon>
    </lineage>
</organism>
<keyword evidence="1" id="KW-1133">Transmembrane helix</keyword>
<dbReference type="PANTHER" id="PTHR12959">
    <property type="entry name" value="GPI TRANSAMIDASE COMPONENT PIG-T-RELATED"/>
    <property type="match status" value="1"/>
</dbReference>
<evidence type="ECO:0008006" key="5">
    <source>
        <dbReference type="Google" id="ProtNLM"/>
    </source>
</evidence>
<name>A0A0W4ZE49_PNEC8</name>
<feature type="transmembrane region" description="Helical" evidence="1">
    <location>
        <begin position="541"/>
        <end position="563"/>
    </location>
</feature>
<feature type="signal peptide" evidence="2">
    <location>
        <begin position="1"/>
        <end position="21"/>
    </location>
</feature>
<protein>
    <recommendedName>
        <fullName evidence="5">GPI transamidase component GPI16</fullName>
    </recommendedName>
</protein>
<dbReference type="VEuPathDB" id="FungiDB:T552_02660"/>
<keyword evidence="4" id="KW-1185">Reference proteome</keyword>
<reference evidence="4" key="1">
    <citation type="journal article" date="2016" name="Nat. Commun.">
        <title>Genome analysis of three Pneumocystis species reveals adaptation mechanisms to life exclusively in mammalian hosts.</title>
        <authorList>
            <person name="Ma L."/>
            <person name="Chen Z."/>
            <person name="Huang D.W."/>
            <person name="Kutty G."/>
            <person name="Ishihara M."/>
            <person name="Wang H."/>
            <person name="Abouelleil A."/>
            <person name="Bishop L."/>
            <person name="Davey E."/>
            <person name="Deng R."/>
            <person name="Deng X."/>
            <person name="Fan L."/>
            <person name="Fantoni G."/>
            <person name="Fitzgerald M."/>
            <person name="Gogineni E."/>
            <person name="Goldberg J.M."/>
            <person name="Handley G."/>
            <person name="Hu X."/>
            <person name="Huber C."/>
            <person name="Jiao X."/>
            <person name="Jones K."/>
            <person name="Levin J.Z."/>
            <person name="Liu Y."/>
            <person name="Macdonald P."/>
            <person name="Melnikov A."/>
            <person name="Raley C."/>
            <person name="Sassi M."/>
            <person name="Sherman B.T."/>
            <person name="Song X."/>
            <person name="Sykes S."/>
            <person name="Tran B."/>
            <person name="Walsh L."/>
            <person name="Xia Y."/>
            <person name="Yang J."/>
            <person name="Young S."/>
            <person name="Zeng Q."/>
            <person name="Zheng X."/>
            <person name="Stephens R."/>
            <person name="Nusbaum C."/>
            <person name="Birren B.W."/>
            <person name="Azadi P."/>
            <person name="Lempicki R.A."/>
            <person name="Cuomo C.A."/>
            <person name="Kovacs J.A."/>
        </authorList>
    </citation>
    <scope>NUCLEOTIDE SEQUENCE [LARGE SCALE GENOMIC DNA]</scope>
    <source>
        <strain evidence="4">B80</strain>
    </source>
</reference>
<dbReference type="InterPro" id="IPR007245">
    <property type="entry name" value="PIG-T"/>
</dbReference>
<comment type="caution">
    <text evidence="3">The sequence shown here is derived from an EMBL/GenBank/DDBJ whole genome shotgun (WGS) entry which is preliminary data.</text>
</comment>
<dbReference type="EMBL" id="LFVZ01000012">
    <property type="protein sequence ID" value="KTW26651.1"/>
    <property type="molecule type" value="Genomic_DNA"/>
</dbReference>
<dbReference type="RefSeq" id="XP_018224986.1">
    <property type="nucleotide sequence ID" value="XM_018371192.1"/>
</dbReference>
<dbReference type="GeneID" id="28937395"/>
<feature type="chain" id="PRO_5006933778" description="GPI transamidase component GPI16" evidence="2">
    <location>
        <begin position="22"/>
        <end position="596"/>
    </location>
</feature>
<evidence type="ECO:0000256" key="1">
    <source>
        <dbReference type="SAM" id="Phobius"/>
    </source>
</evidence>
<dbReference type="GO" id="GO:0016255">
    <property type="term" value="P:attachment of GPI anchor to protein"/>
    <property type="evidence" value="ECO:0007669"/>
    <property type="project" value="EnsemblFungi"/>
</dbReference>
<keyword evidence="1" id="KW-0812">Transmembrane</keyword>
<dbReference type="Proteomes" id="UP000054454">
    <property type="component" value="Unassembled WGS sequence"/>
</dbReference>